<comment type="caution">
    <text evidence="4">The sequence shown here is derived from an EMBL/GenBank/DDBJ whole genome shotgun (WGS) entry which is preliminary data.</text>
</comment>
<feature type="compositionally biased region" description="Basic and acidic residues" evidence="2">
    <location>
        <begin position="1489"/>
        <end position="1500"/>
    </location>
</feature>
<feature type="transmembrane region" description="Helical" evidence="3">
    <location>
        <begin position="610"/>
        <end position="633"/>
    </location>
</feature>
<feature type="compositionally biased region" description="Acidic residues" evidence="2">
    <location>
        <begin position="1445"/>
        <end position="1454"/>
    </location>
</feature>
<dbReference type="EMBL" id="CAMXCT010006800">
    <property type="protein sequence ID" value="CAI4020284.1"/>
    <property type="molecule type" value="Genomic_DNA"/>
</dbReference>
<feature type="compositionally biased region" description="Acidic residues" evidence="2">
    <location>
        <begin position="1712"/>
        <end position="1727"/>
    </location>
</feature>
<feature type="compositionally biased region" description="Basic and acidic residues" evidence="2">
    <location>
        <begin position="1530"/>
        <end position="1554"/>
    </location>
</feature>
<feature type="compositionally biased region" description="Acidic residues" evidence="2">
    <location>
        <begin position="1852"/>
        <end position="1864"/>
    </location>
</feature>
<feature type="compositionally biased region" description="Basic residues" evidence="2">
    <location>
        <begin position="1682"/>
        <end position="1692"/>
    </location>
</feature>
<sequence length="1906" mass="221283">MERLRGTFRSVYLVIFGETIHVLHKDLPRILQQSASIEAAVYRSFLAGRIVDRIKALAGVGGGGAQQKNPLVKLADKLRFKRVTLVIRKRDVSGYWHYFKNRDLGFVFRVDRDHAVHVAGVRPGSPASRMGISHSWRLLVINGKHVKADTDVQDQLANTKLPIYCLFRAPRTEKDDEEAEIDSSDAKELSASGMRLITMSLGIMQSFNGIQRIDIEWPELFTKVMEILANFTFNFNFFQPDCSVSSPYWYTWLGFTVAPYAMMAPITFSYLVVRWLSFRESRGDPQYRDVQSWLLLNAWGRAMLTILLLFIQMHMTKLSSPFQCYTLKDGSAVMVDSQDIYCDLADDQYFLIFTVACVFWVIFAAGFATLNVCLYWSYHWQAGTKTRDRIPIYVAAVEMSVENMRGWVEVVRLRVLSNIVAVRTYPSVKDQEAQERRAFMEAKMKQRGVAVVPETKAGRELDKELADMRKRKATLEDEVNLREIKMKWKNKEKFTEKQAWPDRLDGSYVTYGWVLIFSTFFRQFALMLSALVSNDFPPFGAASQSLVFMINFGALILLFPYNARLLNIEESVLTGCMAFLTFMAAFKEMLSKHNQAPQYTGTISATSTLIDVLVLVIVSVICGTMVFNFYIIVGGAVKTESDDQILNKAYYDTAMQQERLREEEERGVFTRQREEEARLEEDEHERAFWDNPLQNVEREVTGLKMIPLKEPECVELDKCISAITGPFAEELREKRAAFESNVQRKRDAMMTRQEMEAEELRQMRWEEWRQRKADTFWARHEAKEREWMMREDPRLKHEAFMQEVLLATEKFEQECMEAAECEQREVEEWNANLEAAERSVMAVEDFWSFEARVWDNLQRKEPESRVRELRVMAQEEYKQREVEETNLRLEALFLELMQKEEERQRKVEEWNAALEAQAREAMELAEEERREYDDMAEGLRLQIEKEHMKALQKEELKKMRKEEKQQNKYLASVQATEEFELSCMVAEERRVRQVEELAIRLEAQNLEEMQREDQRQREVNAYLQKLEEEERHKMTEEDDYAQSFWTDVNSMLEVVRDRTGMELNDPLMLARAAAELRRERTQMTKEDDLAEEVRVHDRVRLEIEEADRERKQQEPETPRADPQEREEAGPAELEAEDLDEALADVSEEKQRRKKRSKDRKNQVGSVELEAQDLDEALADVQEEKPGKKKRKERKNQAIIEETEETTIGKEELESEEGKEEEPKPPKVHLKEAGPAELEADDLDEALADVSEEKQRRKKRSKDRKNQVGSVELEAQDLDEALADVQEEKPGKKKRKERKNQAIIEETEETTIGKEELESEEGKEEEPKPPKVHLKEAGPAELEAEDLDEALADVSEEKQRRKKRSKDRKNQVGSVELEAQDLDEALADVQEEKPGKKKRKERKNQAIIEETEETTIGKEELESEEGKEEEPKPPKVHLKEAGPAELEAEDLDEALADVSEEKQRRKKRSKDRKNQAKDEPESKEGEEEEPKPPKVDPKEAGDVEVEAEDLDEALADVSEEKQRKKKRSKDRKNQARSEETETAKKGTEEPEKDEAGDVEVEAEDLDEALADVSEEKQRKKKRSKDRKNQARDEPQSKQDKQGEEEELDPPKVDGPEAGSAEEAEDVDADANKEKRRKKKRTKERKNQAKADDEEKDEPASEEDKEEAGSAEEAEDVDADANKEKRRRKKRTKERKNQAKADDEEKDEPASGEDKEEAGSAEEAEDVDADANKEKRRRKKRTKERKNQAKADDEEKDEPASEEDKEEAGSAEEAEDVDADANKEKRRRKKRTKERKNQAKADDEEKDEPASEEDKEEAGSAEEAEDVDADANKEKRRRKKRTKERKNQAKADDEEKDEPASEEDKEEERRTKHKDKHKEDSLSADELDANPDKKKRRRKRTSSRKRHD</sequence>
<reference evidence="5 6" key="2">
    <citation type="submission" date="2024-05" db="EMBL/GenBank/DDBJ databases">
        <authorList>
            <person name="Chen Y."/>
            <person name="Shah S."/>
            <person name="Dougan E. K."/>
            <person name="Thang M."/>
            <person name="Chan C."/>
        </authorList>
    </citation>
    <scope>NUCLEOTIDE SEQUENCE [LARGE SCALE GENOMIC DNA]</scope>
</reference>
<feature type="compositionally biased region" description="Basic residues" evidence="2">
    <location>
        <begin position="1632"/>
        <end position="1642"/>
    </location>
</feature>
<feature type="coiled-coil region" evidence="1">
    <location>
        <begin position="882"/>
        <end position="942"/>
    </location>
</feature>
<proteinExistence type="predicted"/>
<keyword evidence="1" id="KW-0175">Coiled coil</keyword>
<evidence type="ECO:0000256" key="1">
    <source>
        <dbReference type="SAM" id="Coils"/>
    </source>
</evidence>
<evidence type="ECO:0000256" key="3">
    <source>
        <dbReference type="SAM" id="Phobius"/>
    </source>
</evidence>
<feature type="compositionally biased region" description="Acidic residues" evidence="2">
    <location>
        <begin position="1341"/>
        <end position="1350"/>
    </location>
</feature>
<dbReference type="Gene3D" id="2.30.42.10">
    <property type="match status" value="1"/>
</dbReference>
<evidence type="ECO:0000313" key="6">
    <source>
        <dbReference type="Proteomes" id="UP001152797"/>
    </source>
</evidence>
<dbReference type="OrthoDB" id="431734at2759"/>
<dbReference type="Proteomes" id="UP001152797">
    <property type="component" value="Unassembled WGS sequence"/>
</dbReference>
<gene>
    <name evidence="4" type="ORF">C1SCF055_LOCUS44711</name>
</gene>
<keyword evidence="3" id="KW-0472">Membrane</keyword>
<feature type="compositionally biased region" description="Acidic residues" evidence="2">
    <location>
        <begin position="1652"/>
        <end position="1677"/>
    </location>
</feature>
<feature type="transmembrane region" description="Helical" evidence="3">
    <location>
        <begin position="349"/>
        <end position="378"/>
    </location>
</feature>
<feature type="coiled-coil region" evidence="1">
    <location>
        <begin position="458"/>
        <end position="485"/>
    </location>
</feature>
<feature type="compositionally biased region" description="Acidic residues" evidence="2">
    <location>
        <begin position="1618"/>
        <end position="1627"/>
    </location>
</feature>
<feature type="compositionally biased region" description="Basic residues" evidence="2">
    <location>
        <begin position="1782"/>
        <end position="1792"/>
    </location>
</feature>
<feature type="compositionally biased region" description="Basic residues" evidence="2">
    <location>
        <begin position="1891"/>
        <end position="1906"/>
    </location>
</feature>
<feature type="transmembrane region" description="Helical" evidence="3">
    <location>
        <begin position="249"/>
        <end position="273"/>
    </location>
</feature>
<name>A0A9P1GS70_9DINO</name>
<feature type="compositionally biased region" description="Basic and acidic residues" evidence="2">
    <location>
        <begin position="1471"/>
        <end position="1482"/>
    </location>
</feature>
<reference evidence="4" key="1">
    <citation type="submission" date="2022-10" db="EMBL/GenBank/DDBJ databases">
        <authorList>
            <person name="Chen Y."/>
            <person name="Dougan E. K."/>
            <person name="Chan C."/>
            <person name="Rhodes N."/>
            <person name="Thang M."/>
        </authorList>
    </citation>
    <scope>NUCLEOTIDE SEQUENCE</scope>
</reference>
<feature type="compositionally biased region" description="Basic and acidic residues" evidence="2">
    <location>
        <begin position="1220"/>
        <end position="1233"/>
    </location>
</feature>
<dbReference type="InterPro" id="IPR036034">
    <property type="entry name" value="PDZ_sf"/>
</dbReference>
<feature type="compositionally biased region" description="Basic and acidic residues" evidence="2">
    <location>
        <begin position="1324"/>
        <end position="1337"/>
    </location>
</feature>
<keyword evidence="3" id="KW-1133">Transmembrane helix</keyword>
<accession>A0A9P1GS70</accession>
<feature type="transmembrane region" description="Helical" evidence="3">
    <location>
        <begin position="539"/>
        <end position="559"/>
    </location>
</feature>
<feature type="compositionally biased region" description="Basic and acidic residues" evidence="2">
    <location>
        <begin position="1428"/>
        <end position="1441"/>
    </location>
</feature>
<feature type="compositionally biased region" description="Acidic residues" evidence="2">
    <location>
        <begin position="1237"/>
        <end position="1246"/>
    </location>
</feature>
<dbReference type="EMBL" id="CAMXCT030006800">
    <property type="protein sequence ID" value="CAL4807596.1"/>
    <property type="molecule type" value="Genomic_DNA"/>
</dbReference>
<dbReference type="SUPFAM" id="SSF50156">
    <property type="entry name" value="PDZ domain-like"/>
    <property type="match status" value="1"/>
</dbReference>
<feature type="compositionally biased region" description="Basic and acidic residues" evidence="2">
    <location>
        <begin position="1104"/>
        <end position="1128"/>
    </location>
</feature>
<feature type="coiled-coil region" evidence="1">
    <location>
        <begin position="984"/>
        <end position="1039"/>
    </location>
</feature>
<feature type="compositionally biased region" description="Acidic residues" evidence="2">
    <location>
        <begin position="1802"/>
        <end position="1827"/>
    </location>
</feature>
<evidence type="ECO:0000256" key="2">
    <source>
        <dbReference type="SAM" id="MobiDB-lite"/>
    </source>
</evidence>
<evidence type="ECO:0000313" key="4">
    <source>
        <dbReference type="EMBL" id="CAI4020284.1"/>
    </source>
</evidence>
<feature type="transmembrane region" description="Helical" evidence="3">
    <location>
        <begin position="294"/>
        <end position="313"/>
    </location>
</feature>
<protein>
    <submittedName>
        <fullName evidence="4">Uncharacterized protein</fullName>
    </submittedName>
</protein>
<feature type="compositionally biased region" description="Basic residues" evidence="2">
    <location>
        <begin position="1832"/>
        <end position="1842"/>
    </location>
</feature>
<organism evidence="4">
    <name type="scientific">Cladocopium goreaui</name>
    <dbReference type="NCBI Taxonomy" id="2562237"/>
    <lineage>
        <taxon>Eukaryota</taxon>
        <taxon>Sar</taxon>
        <taxon>Alveolata</taxon>
        <taxon>Dinophyceae</taxon>
        <taxon>Suessiales</taxon>
        <taxon>Symbiodiniaceae</taxon>
        <taxon>Cladocopium</taxon>
    </lineage>
</organism>
<feature type="compositionally biased region" description="Basic residues" evidence="2">
    <location>
        <begin position="1732"/>
        <end position="1742"/>
    </location>
</feature>
<feature type="compositionally biased region" description="Acidic residues" evidence="2">
    <location>
        <begin position="1501"/>
        <end position="1513"/>
    </location>
</feature>
<evidence type="ECO:0000313" key="5">
    <source>
        <dbReference type="EMBL" id="CAL4807596.1"/>
    </source>
</evidence>
<feature type="compositionally biased region" description="Basic and acidic residues" evidence="2">
    <location>
        <begin position="1585"/>
        <end position="1600"/>
    </location>
</feature>
<dbReference type="EMBL" id="CAMXCT020006800">
    <property type="protein sequence ID" value="CAL1173659.1"/>
    <property type="molecule type" value="Genomic_DNA"/>
</dbReference>
<feature type="transmembrane region" description="Helical" evidence="3">
    <location>
        <begin position="510"/>
        <end position="532"/>
    </location>
</feature>
<feature type="compositionally biased region" description="Acidic residues" evidence="2">
    <location>
        <begin position="1555"/>
        <end position="1568"/>
    </location>
</feature>
<feature type="region of interest" description="Disordered" evidence="2">
    <location>
        <begin position="1104"/>
        <end position="1906"/>
    </location>
</feature>
<feature type="compositionally biased region" description="Acidic residues" evidence="2">
    <location>
        <begin position="1752"/>
        <end position="1777"/>
    </location>
</feature>
<feature type="compositionally biased region" description="Basic and acidic residues" evidence="2">
    <location>
        <begin position="1693"/>
        <end position="1711"/>
    </location>
</feature>
<keyword evidence="3" id="KW-0812">Transmembrane</keyword>
<feature type="compositionally biased region" description="Acidic residues" evidence="2">
    <location>
        <begin position="1133"/>
        <end position="1142"/>
    </location>
</feature>
<keyword evidence="6" id="KW-1185">Reference proteome</keyword>